<sequence>MRAGSAAAGQESEDTPMKNIHFVGEWFDCCAPKTLLTDAQAIQTHCMAHVTRRHLPIRYEHFTSTALDGVIGAITGNGIHLVVRTFPRRDAVIADLFVADSEPADIAAAMQVFNGLRDEFRPLRALLHRVQRDGQSLPVQGRTPRKPTEVFLTKPVRRVI</sequence>
<keyword evidence="4" id="KW-0745">Spermidine biosynthesis</keyword>
<evidence type="ECO:0000256" key="9">
    <source>
        <dbReference type="ARBA" id="ARBA00023317"/>
    </source>
</evidence>
<evidence type="ECO:0000256" key="3">
    <source>
        <dbReference type="ARBA" id="ARBA00022813"/>
    </source>
</evidence>
<keyword evidence="7" id="KW-0456">Lyase</keyword>
<comment type="cofactor">
    <cofactor evidence="1">
        <name>pyruvate</name>
        <dbReference type="ChEBI" id="CHEBI:15361"/>
    </cofactor>
</comment>
<proteinExistence type="predicted"/>
<keyword evidence="5" id="KW-0620">Polyamine biosynthesis</keyword>
<keyword evidence="9" id="KW-0670">Pyruvate</keyword>
<dbReference type="InterPro" id="IPR016067">
    <property type="entry name" value="S-AdoMet_deCO2ase_core"/>
</dbReference>
<evidence type="ECO:0000313" key="10">
    <source>
        <dbReference type="EMBL" id="GLQ94477.1"/>
    </source>
</evidence>
<protein>
    <submittedName>
        <fullName evidence="10">Uncharacterized protein</fullName>
    </submittedName>
</protein>
<dbReference type="Pfam" id="PF02675">
    <property type="entry name" value="AdoMet_dc"/>
    <property type="match status" value="1"/>
</dbReference>
<evidence type="ECO:0000256" key="4">
    <source>
        <dbReference type="ARBA" id="ARBA00023066"/>
    </source>
</evidence>
<evidence type="ECO:0000256" key="7">
    <source>
        <dbReference type="ARBA" id="ARBA00023239"/>
    </source>
</evidence>
<dbReference type="SUPFAM" id="SSF56276">
    <property type="entry name" value="S-adenosylmethionine decarboxylase"/>
    <property type="match status" value="1"/>
</dbReference>
<keyword evidence="8" id="KW-0704">Schiff base</keyword>
<gene>
    <name evidence="10" type="ORF">GCM10007901_34290</name>
</gene>
<dbReference type="Gene3D" id="3.60.90.10">
    <property type="entry name" value="S-adenosylmethionine decarboxylase"/>
    <property type="match status" value="1"/>
</dbReference>
<evidence type="ECO:0000256" key="6">
    <source>
        <dbReference type="ARBA" id="ARBA00023145"/>
    </source>
</evidence>
<keyword evidence="6" id="KW-0865">Zymogen</keyword>
<dbReference type="Proteomes" id="UP001156670">
    <property type="component" value="Unassembled WGS sequence"/>
</dbReference>
<reference evidence="11" key="1">
    <citation type="journal article" date="2019" name="Int. J. Syst. Evol. Microbiol.">
        <title>The Global Catalogue of Microorganisms (GCM) 10K type strain sequencing project: providing services to taxonomists for standard genome sequencing and annotation.</title>
        <authorList>
            <consortium name="The Broad Institute Genomics Platform"/>
            <consortium name="The Broad Institute Genome Sequencing Center for Infectious Disease"/>
            <person name="Wu L."/>
            <person name="Ma J."/>
        </authorList>
    </citation>
    <scope>NUCLEOTIDE SEQUENCE [LARGE SCALE GENOMIC DNA]</scope>
    <source>
        <strain evidence="11">NBRC 111980</strain>
    </source>
</reference>
<accession>A0ABQ5XRU6</accession>
<keyword evidence="3" id="KW-0068">Autocatalytic cleavage</keyword>
<organism evidence="10 11">
    <name type="scientific">Dyella acidisoli</name>
    <dbReference type="NCBI Taxonomy" id="1867834"/>
    <lineage>
        <taxon>Bacteria</taxon>
        <taxon>Pseudomonadati</taxon>
        <taxon>Pseudomonadota</taxon>
        <taxon>Gammaproteobacteria</taxon>
        <taxon>Lysobacterales</taxon>
        <taxon>Rhodanobacteraceae</taxon>
        <taxon>Dyella</taxon>
    </lineage>
</organism>
<evidence type="ECO:0000313" key="11">
    <source>
        <dbReference type="Proteomes" id="UP001156670"/>
    </source>
</evidence>
<evidence type="ECO:0000256" key="8">
    <source>
        <dbReference type="ARBA" id="ARBA00023270"/>
    </source>
</evidence>
<name>A0ABQ5XRU6_9GAMM</name>
<dbReference type="EMBL" id="BSOB01000046">
    <property type="protein sequence ID" value="GLQ94477.1"/>
    <property type="molecule type" value="Genomic_DNA"/>
</dbReference>
<evidence type="ECO:0000256" key="2">
    <source>
        <dbReference type="ARBA" id="ARBA00022793"/>
    </source>
</evidence>
<keyword evidence="2" id="KW-0210">Decarboxylase</keyword>
<keyword evidence="11" id="KW-1185">Reference proteome</keyword>
<dbReference type="InterPro" id="IPR003826">
    <property type="entry name" value="AdoMetDC_fam_prok"/>
</dbReference>
<comment type="caution">
    <text evidence="10">The sequence shown here is derived from an EMBL/GenBank/DDBJ whole genome shotgun (WGS) entry which is preliminary data.</text>
</comment>
<evidence type="ECO:0000256" key="1">
    <source>
        <dbReference type="ARBA" id="ARBA00001928"/>
    </source>
</evidence>
<evidence type="ECO:0000256" key="5">
    <source>
        <dbReference type="ARBA" id="ARBA00023115"/>
    </source>
</evidence>